<feature type="compositionally biased region" description="Polar residues" evidence="1">
    <location>
        <begin position="20"/>
        <end position="43"/>
    </location>
</feature>
<evidence type="ECO:0000256" key="1">
    <source>
        <dbReference type="SAM" id="MobiDB-lite"/>
    </source>
</evidence>
<evidence type="ECO:0000313" key="2">
    <source>
        <dbReference type="EMBL" id="KAK7243722.1"/>
    </source>
</evidence>
<gene>
    <name evidence="2" type="ORF">RIF29_38532</name>
</gene>
<proteinExistence type="predicted"/>
<keyword evidence="3" id="KW-1185">Reference proteome</keyword>
<evidence type="ECO:0000313" key="3">
    <source>
        <dbReference type="Proteomes" id="UP001372338"/>
    </source>
</evidence>
<reference evidence="2 3" key="1">
    <citation type="submission" date="2024-01" db="EMBL/GenBank/DDBJ databases">
        <title>The genomes of 5 underutilized Papilionoideae crops provide insights into root nodulation and disease resistanc.</title>
        <authorList>
            <person name="Yuan L."/>
        </authorList>
    </citation>
    <scope>NUCLEOTIDE SEQUENCE [LARGE SCALE GENOMIC DNA]</scope>
    <source>
        <strain evidence="2">ZHUSHIDOU_FW_LH</strain>
        <tissue evidence="2">Leaf</tissue>
    </source>
</reference>
<dbReference type="AlphaFoldDB" id="A0AAN9HPT0"/>
<name>A0AAN9HPT0_CROPI</name>
<dbReference type="EMBL" id="JAYWIO010000008">
    <property type="protein sequence ID" value="KAK7243722.1"/>
    <property type="molecule type" value="Genomic_DNA"/>
</dbReference>
<accession>A0AAN9HPT0</accession>
<dbReference type="Proteomes" id="UP001372338">
    <property type="component" value="Unassembled WGS sequence"/>
</dbReference>
<protein>
    <submittedName>
        <fullName evidence="2">Uncharacterized protein</fullName>
    </submittedName>
</protein>
<sequence length="82" mass="8862">MASTPIIMMPTLGLRHSPRDTPQSSPEVGSSSQLALLGTSSNNPHDDMDEDSTEAFSTRLLPDLPPGWIMLTCKGFYPSKEA</sequence>
<comment type="caution">
    <text evidence="2">The sequence shown here is derived from an EMBL/GenBank/DDBJ whole genome shotgun (WGS) entry which is preliminary data.</text>
</comment>
<organism evidence="2 3">
    <name type="scientific">Crotalaria pallida</name>
    <name type="common">Smooth rattlebox</name>
    <name type="synonym">Crotalaria striata</name>
    <dbReference type="NCBI Taxonomy" id="3830"/>
    <lineage>
        <taxon>Eukaryota</taxon>
        <taxon>Viridiplantae</taxon>
        <taxon>Streptophyta</taxon>
        <taxon>Embryophyta</taxon>
        <taxon>Tracheophyta</taxon>
        <taxon>Spermatophyta</taxon>
        <taxon>Magnoliopsida</taxon>
        <taxon>eudicotyledons</taxon>
        <taxon>Gunneridae</taxon>
        <taxon>Pentapetalae</taxon>
        <taxon>rosids</taxon>
        <taxon>fabids</taxon>
        <taxon>Fabales</taxon>
        <taxon>Fabaceae</taxon>
        <taxon>Papilionoideae</taxon>
        <taxon>50 kb inversion clade</taxon>
        <taxon>genistoids sensu lato</taxon>
        <taxon>core genistoids</taxon>
        <taxon>Crotalarieae</taxon>
        <taxon>Crotalaria</taxon>
    </lineage>
</organism>
<feature type="region of interest" description="Disordered" evidence="1">
    <location>
        <begin position="1"/>
        <end position="54"/>
    </location>
</feature>